<dbReference type="InterPro" id="IPR012336">
    <property type="entry name" value="Thioredoxin-like_fold"/>
</dbReference>
<dbReference type="Gene3D" id="3.40.30.10">
    <property type="entry name" value="Glutaredoxin"/>
    <property type="match status" value="1"/>
</dbReference>
<evidence type="ECO:0000313" key="3">
    <source>
        <dbReference type="Proteomes" id="UP000467006"/>
    </source>
</evidence>
<evidence type="ECO:0000313" key="2">
    <source>
        <dbReference type="EMBL" id="BBX18774.1"/>
    </source>
</evidence>
<dbReference type="AlphaFoldDB" id="A0A7I7K586"/>
<dbReference type="GO" id="GO:0016853">
    <property type="term" value="F:isomerase activity"/>
    <property type="evidence" value="ECO:0007669"/>
    <property type="project" value="UniProtKB-KW"/>
</dbReference>
<dbReference type="Pfam" id="PF13462">
    <property type="entry name" value="Thioredoxin_4"/>
    <property type="match status" value="1"/>
</dbReference>
<dbReference type="InterPro" id="IPR036249">
    <property type="entry name" value="Thioredoxin-like_sf"/>
</dbReference>
<proteinExistence type="predicted"/>
<dbReference type="KEGG" id="mdu:MDUV_36340"/>
<protein>
    <submittedName>
        <fullName evidence="2">Protein disulfide-isomerase</fullName>
    </submittedName>
</protein>
<keyword evidence="3" id="KW-1185">Reference proteome</keyword>
<reference evidence="2 3" key="1">
    <citation type="journal article" date="2019" name="Emerg. Microbes Infect.">
        <title>Comprehensive subspecies identification of 175 nontuberculous mycobacteria species based on 7547 genomic profiles.</title>
        <authorList>
            <person name="Matsumoto Y."/>
            <person name="Kinjo T."/>
            <person name="Motooka D."/>
            <person name="Nabeya D."/>
            <person name="Jung N."/>
            <person name="Uechi K."/>
            <person name="Horii T."/>
            <person name="Iida T."/>
            <person name="Fujita J."/>
            <person name="Nakamura S."/>
        </authorList>
    </citation>
    <scope>NUCLEOTIDE SEQUENCE [LARGE SCALE GENOMIC DNA]</scope>
    <source>
        <strain evidence="2 3">JCM 6396</strain>
    </source>
</reference>
<dbReference type="OrthoDB" id="117402at2"/>
<feature type="domain" description="Thioredoxin-like fold" evidence="1">
    <location>
        <begin position="51"/>
        <end position="120"/>
    </location>
</feature>
<keyword evidence="2" id="KW-0413">Isomerase</keyword>
<name>A0A7I7K586_9MYCO</name>
<dbReference type="EMBL" id="AP022563">
    <property type="protein sequence ID" value="BBX18774.1"/>
    <property type="molecule type" value="Genomic_DNA"/>
</dbReference>
<organism evidence="2 3">
    <name type="scientific">Mycolicibacterium duvalii</name>
    <dbReference type="NCBI Taxonomy" id="39688"/>
    <lineage>
        <taxon>Bacteria</taxon>
        <taxon>Bacillati</taxon>
        <taxon>Actinomycetota</taxon>
        <taxon>Actinomycetes</taxon>
        <taxon>Mycobacteriales</taxon>
        <taxon>Mycobacteriaceae</taxon>
        <taxon>Mycolicibacterium</taxon>
    </lineage>
</organism>
<dbReference type="RefSeq" id="WP_098000686.1">
    <property type="nucleotide sequence ID" value="NZ_AP022563.1"/>
</dbReference>
<sequence>MRSSRKLVLIAALCLLVGVVGCTRQLSGAAVPSAVTAPLAISEDGFGIDAGFDDAPAHVEIFTEPQCTHCADLQRDFGDAIAYYITVGALKVTYRPLTFLDEDYDGYSATVANAMFVAAQPAGTAAATGAEFQRFVKTLWENQTPGGEPFGGAELRDMALSAGLPEEVAGAIADGTEGVDVVDMDDANFAILFDVDPYEAGTPTVFDMDAGQKLDIYDDNWLDELVGS</sequence>
<dbReference type="PROSITE" id="PS51257">
    <property type="entry name" value="PROKAR_LIPOPROTEIN"/>
    <property type="match status" value="1"/>
</dbReference>
<accession>A0A7I7K586</accession>
<gene>
    <name evidence="2" type="ORF">MDUV_36340</name>
</gene>
<dbReference type="SUPFAM" id="SSF52833">
    <property type="entry name" value="Thioredoxin-like"/>
    <property type="match status" value="1"/>
</dbReference>
<evidence type="ECO:0000259" key="1">
    <source>
        <dbReference type="Pfam" id="PF13462"/>
    </source>
</evidence>
<dbReference type="Proteomes" id="UP000467006">
    <property type="component" value="Chromosome"/>
</dbReference>